<dbReference type="SUPFAM" id="SSF47240">
    <property type="entry name" value="Ferritin-like"/>
    <property type="match status" value="1"/>
</dbReference>
<dbReference type="OrthoDB" id="786532at2"/>
<evidence type="ECO:0000313" key="2">
    <source>
        <dbReference type="Proteomes" id="UP000321532"/>
    </source>
</evidence>
<dbReference type="EMBL" id="BJYS01000015">
    <property type="protein sequence ID" value="GEO04536.1"/>
    <property type="molecule type" value="Genomic_DNA"/>
</dbReference>
<reference evidence="1 2" key="1">
    <citation type="submission" date="2019-07" db="EMBL/GenBank/DDBJ databases">
        <title>Whole genome shotgun sequence of Adhaeribacter aerolatus NBRC 106133.</title>
        <authorList>
            <person name="Hosoyama A."/>
            <person name="Uohara A."/>
            <person name="Ohji S."/>
            <person name="Ichikawa N."/>
        </authorList>
    </citation>
    <scope>NUCLEOTIDE SEQUENCE [LARGE SCALE GENOMIC DNA]</scope>
    <source>
        <strain evidence="1 2">NBRC 106133</strain>
    </source>
</reference>
<organism evidence="1 2">
    <name type="scientific">Adhaeribacter aerolatus</name>
    <dbReference type="NCBI Taxonomy" id="670289"/>
    <lineage>
        <taxon>Bacteria</taxon>
        <taxon>Pseudomonadati</taxon>
        <taxon>Bacteroidota</taxon>
        <taxon>Cytophagia</taxon>
        <taxon>Cytophagales</taxon>
        <taxon>Hymenobacteraceae</taxon>
        <taxon>Adhaeribacter</taxon>
    </lineage>
</organism>
<keyword evidence="2" id="KW-1185">Reference proteome</keyword>
<gene>
    <name evidence="1" type="ORF">AAE02nite_22000</name>
</gene>
<dbReference type="Pfam" id="PF11583">
    <property type="entry name" value="AurF"/>
    <property type="match status" value="1"/>
</dbReference>
<dbReference type="Gene3D" id="1.10.620.20">
    <property type="entry name" value="Ribonucleotide Reductase, subunit A"/>
    <property type="match status" value="1"/>
</dbReference>
<dbReference type="InterPro" id="IPR025859">
    <property type="entry name" value="AurF/CmlI"/>
</dbReference>
<protein>
    <submittedName>
        <fullName evidence="1">Membrane protein</fullName>
    </submittedName>
</protein>
<name>A0A512AXU0_9BACT</name>
<dbReference type="Proteomes" id="UP000321532">
    <property type="component" value="Unassembled WGS sequence"/>
</dbReference>
<dbReference type="RefSeq" id="WP_146897800.1">
    <property type="nucleotide sequence ID" value="NZ_BJYS01000015.1"/>
</dbReference>
<accession>A0A512AXU0</accession>
<proteinExistence type="predicted"/>
<dbReference type="AlphaFoldDB" id="A0A512AXU0"/>
<dbReference type="InterPro" id="IPR009078">
    <property type="entry name" value="Ferritin-like_SF"/>
</dbReference>
<evidence type="ECO:0000313" key="1">
    <source>
        <dbReference type="EMBL" id="GEO04536.1"/>
    </source>
</evidence>
<comment type="caution">
    <text evidence="1">The sequence shown here is derived from an EMBL/GenBank/DDBJ whole genome shotgun (WGS) entry which is preliminary data.</text>
</comment>
<sequence length="292" mass="34518">MEVQEVERLIKISKDKPLLPETFVPWNIPALPEDEFLPEKLNSLSGLAFYDSLTPTQKTELGRHEVVQVMYSYGWSEALFCLFMNRYILTLQPDNVEYKFLLRELIEEFRHQEMFAQAIAHLNGKPIKPTRLHNFLGQFTVKFMPVDAVFMSCLAVEMMADLYGNHLRKGPRVYPVLKKVAELHNIEEGRHIHFTKAFLRRYTDKAGYVKRSFYSYLVLFNVLFMRTMYVKKEIFGRLGLENPDQVYKMANQNYKQKFGQECLKTIVQFVDEWGGFNRSTRWAWRLFLKANV</sequence>
<dbReference type="InterPro" id="IPR012348">
    <property type="entry name" value="RNR-like"/>
</dbReference>
<dbReference type="GO" id="GO:0016491">
    <property type="term" value="F:oxidoreductase activity"/>
    <property type="evidence" value="ECO:0007669"/>
    <property type="project" value="InterPro"/>
</dbReference>